<dbReference type="RefSeq" id="XP_043122915.1">
    <property type="nucleotide sequence ID" value="XM_043266980.1"/>
</dbReference>
<dbReference type="GeneID" id="66931712"/>
<sequence>MHYLPAFYEAEFASFLEMAHTSNISEPNKTGTEDGKLVDLARFDAEDDETAVKAKGLVHRY</sequence>
<accession>A0A9P3EZX2</accession>
<keyword evidence="2" id="KW-1185">Reference proteome</keyword>
<organism evidence="1 2">
    <name type="scientific">Aspergillus viridinutans</name>
    <dbReference type="NCBI Taxonomy" id="75553"/>
    <lineage>
        <taxon>Eukaryota</taxon>
        <taxon>Fungi</taxon>
        <taxon>Dikarya</taxon>
        <taxon>Ascomycota</taxon>
        <taxon>Pezizomycotina</taxon>
        <taxon>Eurotiomycetes</taxon>
        <taxon>Eurotiomycetidae</taxon>
        <taxon>Eurotiales</taxon>
        <taxon>Aspergillaceae</taxon>
        <taxon>Aspergillus</taxon>
        <taxon>Aspergillus subgen. Fumigati</taxon>
    </lineage>
</organism>
<gene>
    <name evidence="1" type="ORF">Aspvir_003730</name>
</gene>
<proteinExistence type="predicted"/>
<name>A0A9P3EZX2_ASPVI</name>
<comment type="caution">
    <text evidence="1">The sequence shown here is derived from an EMBL/GenBank/DDBJ whole genome shotgun (WGS) entry which is preliminary data.</text>
</comment>
<evidence type="ECO:0000313" key="2">
    <source>
        <dbReference type="Proteomes" id="UP000710440"/>
    </source>
</evidence>
<dbReference type="AlphaFoldDB" id="A0A9P3EZX2"/>
<evidence type="ECO:0000313" key="1">
    <source>
        <dbReference type="EMBL" id="GIJ99728.1"/>
    </source>
</evidence>
<dbReference type="EMBL" id="BOPL01000002">
    <property type="protein sequence ID" value="GIJ99728.1"/>
    <property type="molecule type" value="Genomic_DNA"/>
</dbReference>
<dbReference type="Proteomes" id="UP000710440">
    <property type="component" value="Unassembled WGS sequence"/>
</dbReference>
<protein>
    <submittedName>
        <fullName evidence="1">Uncharacterized protein</fullName>
    </submittedName>
</protein>
<reference evidence="1 2" key="1">
    <citation type="submission" date="2021-02" db="EMBL/GenBank/DDBJ databases">
        <title>Pan-genome distribution and transcriptional activeness of fungal secondary metabolism genes in Aspergillus section Fumigati.</title>
        <authorList>
            <person name="Takahashi H."/>
            <person name="Umemura M."/>
            <person name="Ninomiya A."/>
            <person name="Kusuya Y."/>
            <person name="Urayama S."/>
            <person name="Shimizu M."/>
            <person name="Watanabe A."/>
            <person name="Kamei K."/>
            <person name="Yaguchi T."/>
            <person name="Hagiwara D."/>
        </authorList>
    </citation>
    <scope>NUCLEOTIDE SEQUENCE [LARGE SCALE GENOMIC DNA]</scope>
    <source>
        <strain evidence="1 2">IFM 47045</strain>
    </source>
</reference>